<dbReference type="EMBL" id="JBBKZS010000015">
    <property type="protein sequence ID" value="MEJ8858286.1"/>
    <property type="molecule type" value="Genomic_DNA"/>
</dbReference>
<sequence>MDTTPHSLETLFAQLGLPSANASDIERFVAEHRPLAADVELADAPFWTPGQAEFLREEINDDAEWAEVIDQLNAMLRA</sequence>
<evidence type="ECO:0000313" key="1">
    <source>
        <dbReference type="EMBL" id="MEJ8858286.1"/>
    </source>
</evidence>
<keyword evidence="2" id="KW-1185">Reference proteome</keyword>
<evidence type="ECO:0000313" key="2">
    <source>
        <dbReference type="Proteomes" id="UP001367030"/>
    </source>
</evidence>
<dbReference type="InterPro" id="IPR021250">
    <property type="entry name" value="DUF2789"/>
</dbReference>
<proteinExistence type="predicted"/>
<dbReference type="Pfam" id="PF10982">
    <property type="entry name" value="DUF2789"/>
    <property type="match status" value="1"/>
</dbReference>
<comment type="caution">
    <text evidence="1">The sequence shown here is derived from an EMBL/GenBank/DDBJ whole genome shotgun (WGS) entry which is preliminary data.</text>
</comment>
<reference evidence="1 2" key="1">
    <citation type="submission" date="2024-03" db="EMBL/GenBank/DDBJ databases">
        <title>Novel species of the genus Variovorax.</title>
        <authorList>
            <person name="Liu Q."/>
            <person name="Xin Y.-H."/>
        </authorList>
    </citation>
    <scope>NUCLEOTIDE SEQUENCE [LARGE SCALE GENOMIC DNA]</scope>
    <source>
        <strain evidence="1 2">KACC 18901</strain>
    </source>
</reference>
<gene>
    <name evidence="1" type="ORF">WKW79_27205</name>
</gene>
<dbReference type="RefSeq" id="WP_340338347.1">
    <property type="nucleotide sequence ID" value="NZ_JBBKZS010000015.1"/>
</dbReference>
<organism evidence="1 2">
    <name type="scientific">Variovorax robiniae</name>
    <dbReference type="NCBI Taxonomy" id="1836199"/>
    <lineage>
        <taxon>Bacteria</taxon>
        <taxon>Pseudomonadati</taxon>
        <taxon>Pseudomonadota</taxon>
        <taxon>Betaproteobacteria</taxon>
        <taxon>Burkholderiales</taxon>
        <taxon>Comamonadaceae</taxon>
        <taxon>Variovorax</taxon>
    </lineage>
</organism>
<dbReference type="Gene3D" id="1.10.10.1130">
    <property type="entry name" value="Uncharacterised protein PF10982, DUF2789"/>
    <property type="match status" value="1"/>
</dbReference>
<name>A0ABU8XEV8_9BURK</name>
<dbReference type="Proteomes" id="UP001367030">
    <property type="component" value="Unassembled WGS sequence"/>
</dbReference>
<accession>A0ABU8XEV8</accession>
<protein>
    <submittedName>
        <fullName evidence="1">DUF2789 domain-containing protein</fullName>
    </submittedName>
</protein>
<dbReference type="InterPro" id="IPR038086">
    <property type="entry name" value="DUF2789_sf"/>
</dbReference>